<dbReference type="InterPro" id="IPR036265">
    <property type="entry name" value="HIT-like_sf"/>
</dbReference>
<evidence type="ECO:0000313" key="4">
    <source>
        <dbReference type="Proteomes" id="UP001320544"/>
    </source>
</evidence>
<dbReference type="PROSITE" id="PS00892">
    <property type="entry name" value="HIT_1"/>
    <property type="match status" value="1"/>
</dbReference>
<keyword evidence="4" id="KW-1185">Reference proteome</keyword>
<accession>A0ABN6MEA9</accession>
<name>A0ABN6MEA9_9ACTN</name>
<dbReference type="Gene3D" id="3.30.428.10">
    <property type="entry name" value="HIT-like"/>
    <property type="match status" value="1"/>
</dbReference>
<gene>
    <name evidence="3" type="ORF">CE91St30_16480</name>
</gene>
<evidence type="ECO:0000256" key="1">
    <source>
        <dbReference type="PROSITE-ProRule" id="PRU00464"/>
    </source>
</evidence>
<feature type="short sequence motif" description="Histidine triad motif" evidence="1">
    <location>
        <begin position="96"/>
        <end position="100"/>
    </location>
</feature>
<proteinExistence type="predicted"/>
<sequence length="115" mass="12331">MDDCIFCKIAAGEIPATVVYEDERVLAFEDLNPQMPVHALIIPKEHYANIGDGVPDDLMGHVFNTVKKVAEIEGIADSGYRVIVNTGSDAQQTVHHLHVHVLGGAPMNSGSPALS</sequence>
<protein>
    <submittedName>
        <fullName evidence="3">Histidine triad nucleotide-binding protein</fullName>
    </submittedName>
</protein>
<dbReference type="CDD" id="cd01276">
    <property type="entry name" value="PKCI_related"/>
    <property type="match status" value="1"/>
</dbReference>
<organism evidence="3 4">
    <name type="scientific">Raoultibacter timonensis</name>
    <dbReference type="NCBI Taxonomy" id="1907662"/>
    <lineage>
        <taxon>Bacteria</taxon>
        <taxon>Bacillati</taxon>
        <taxon>Actinomycetota</taxon>
        <taxon>Coriobacteriia</taxon>
        <taxon>Eggerthellales</taxon>
        <taxon>Eggerthellaceae</taxon>
        <taxon>Raoultibacter</taxon>
    </lineage>
</organism>
<dbReference type="PANTHER" id="PTHR23089">
    <property type="entry name" value="HISTIDINE TRIAD HIT PROTEIN"/>
    <property type="match status" value="1"/>
</dbReference>
<dbReference type="PRINTS" id="PR00332">
    <property type="entry name" value="HISTRIAD"/>
</dbReference>
<dbReference type="SUPFAM" id="SSF54197">
    <property type="entry name" value="HIT-like"/>
    <property type="match status" value="1"/>
</dbReference>
<dbReference type="InterPro" id="IPR001310">
    <property type="entry name" value="Histidine_triad_HIT"/>
</dbReference>
<dbReference type="Proteomes" id="UP001320544">
    <property type="component" value="Chromosome"/>
</dbReference>
<dbReference type="PROSITE" id="PS51084">
    <property type="entry name" value="HIT_2"/>
    <property type="match status" value="1"/>
</dbReference>
<dbReference type="InterPro" id="IPR011146">
    <property type="entry name" value="HIT-like"/>
</dbReference>
<dbReference type="InterPro" id="IPR019808">
    <property type="entry name" value="Histidine_triad_CS"/>
</dbReference>
<evidence type="ECO:0000313" key="3">
    <source>
        <dbReference type="EMBL" id="BDE96315.1"/>
    </source>
</evidence>
<dbReference type="EMBL" id="AP025564">
    <property type="protein sequence ID" value="BDE96315.1"/>
    <property type="molecule type" value="Genomic_DNA"/>
</dbReference>
<dbReference type="Pfam" id="PF01230">
    <property type="entry name" value="HIT"/>
    <property type="match status" value="1"/>
</dbReference>
<feature type="domain" description="HIT" evidence="2">
    <location>
        <begin position="5"/>
        <end position="114"/>
    </location>
</feature>
<dbReference type="RefSeq" id="WP_244412563.1">
    <property type="nucleotide sequence ID" value="NZ_AP025564.1"/>
</dbReference>
<evidence type="ECO:0000259" key="2">
    <source>
        <dbReference type="PROSITE" id="PS51084"/>
    </source>
</evidence>
<reference evidence="3 4" key="1">
    <citation type="submission" date="2022-01" db="EMBL/GenBank/DDBJ databases">
        <title>Novel bile acid biosynthetic pathways are enriched in the microbiome of centenarians.</title>
        <authorList>
            <person name="Sato Y."/>
            <person name="Atarashi K."/>
            <person name="Plichta R.D."/>
            <person name="Arai Y."/>
            <person name="Sasajima S."/>
            <person name="Kearney M.S."/>
            <person name="Suda W."/>
            <person name="Takeshita K."/>
            <person name="Sasaki T."/>
            <person name="Okamoto S."/>
            <person name="Skelly N.A."/>
            <person name="Okamura Y."/>
            <person name="Vlamakis H."/>
            <person name="Li Y."/>
            <person name="Tanoue T."/>
            <person name="Takei H."/>
            <person name="Nittono H."/>
            <person name="Narushima S."/>
            <person name="Irie J."/>
            <person name="Itoh H."/>
            <person name="Moriya K."/>
            <person name="Sugiura Y."/>
            <person name="Suematsu M."/>
            <person name="Moritoki N."/>
            <person name="Shibata S."/>
            <person name="Littman R.D."/>
            <person name="Fischbach A.M."/>
            <person name="Uwamino Y."/>
            <person name="Inoue T."/>
            <person name="Honda A."/>
            <person name="Hattori M."/>
            <person name="Murai T."/>
            <person name="Xavier J.R."/>
            <person name="Hirose N."/>
            <person name="Honda K."/>
        </authorList>
    </citation>
    <scope>NUCLEOTIDE SEQUENCE [LARGE SCALE GENOMIC DNA]</scope>
    <source>
        <strain evidence="3 4">CE91-St30</strain>
    </source>
</reference>